<feature type="transmembrane region" description="Helical" evidence="3">
    <location>
        <begin position="1370"/>
        <end position="1397"/>
    </location>
</feature>
<dbReference type="HOGENOM" id="CLU_244646_0_0_1"/>
<reference evidence="4 5" key="1">
    <citation type="submission" date="2015-01" db="EMBL/GenBank/DDBJ databases">
        <title>The Genome Sequence of Exophiala mesophila CBS40295.</title>
        <authorList>
            <consortium name="The Broad Institute Genomics Platform"/>
            <person name="Cuomo C."/>
            <person name="de Hoog S."/>
            <person name="Gorbushina A."/>
            <person name="Stielow B."/>
            <person name="Teixiera M."/>
            <person name="Abouelleil A."/>
            <person name="Chapman S.B."/>
            <person name="Priest M."/>
            <person name="Young S.K."/>
            <person name="Wortman J."/>
            <person name="Nusbaum C."/>
            <person name="Birren B."/>
        </authorList>
    </citation>
    <scope>NUCLEOTIDE SEQUENCE [LARGE SCALE GENOMIC DNA]</scope>
    <source>
        <strain evidence="4 5">CBS 40295</strain>
    </source>
</reference>
<keyword evidence="1" id="KW-0175">Coiled coil</keyword>
<dbReference type="Proteomes" id="UP000054302">
    <property type="component" value="Unassembled WGS sequence"/>
</dbReference>
<proteinExistence type="predicted"/>
<keyword evidence="3" id="KW-1133">Transmembrane helix</keyword>
<dbReference type="OrthoDB" id="5361176at2759"/>
<dbReference type="RefSeq" id="XP_016224794.1">
    <property type="nucleotide sequence ID" value="XM_016369006.1"/>
</dbReference>
<feature type="transmembrane region" description="Helical" evidence="3">
    <location>
        <begin position="1340"/>
        <end position="1358"/>
    </location>
</feature>
<evidence type="ECO:0000256" key="2">
    <source>
        <dbReference type="SAM" id="MobiDB-lite"/>
    </source>
</evidence>
<evidence type="ECO:0000313" key="4">
    <source>
        <dbReference type="EMBL" id="KIV93220.1"/>
    </source>
</evidence>
<protein>
    <submittedName>
        <fullName evidence="4">Uncharacterized protein</fullName>
    </submittedName>
</protein>
<accession>A0A0D1WV66</accession>
<evidence type="ECO:0000256" key="1">
    <source>
        <dbReference type="SAM" id="Coils"/>
    </source>
</evidence>
<keyword evidence="3" id="KW-0472">Membrane</keyword>
<feature type="compositionally biased region" description="Low complexity" evidence="2">
    <location>
        <begin position="1537"/>
        <end position="1551"/>
    </location>
</feature>
<keyword evidence="3" id="KW-0812">Transmembrane</keyword>
<feature type="transmembrane region" description="Helical" evidence="3">
    <location>
        <begin position="1481"/>
        <end position="1503"/>
    </location>
</feature>
<dbReference type="OMA" id="FMFMLEM"/>
<dbReference type="STRING" id="212818.A0A0D1WV66"/>
<gene>
    <name evidence="4" type="ORF">PV10_04455</name>
</gene>
<dbReference type="EMBL" id="KN847522">
    <property type="protein sequence ID" value="KIV93220.1"/>
    <property type="molecule type" value="Genomic_DNA"/>
</dbReference>
<name>A0A0D1WV66_EXOME</name>
<feature type="region of interest" description="Disordered" evidence="2">
    <location>
        <begin position="748"/>
        <end position="776"/>
    </location>
</feature>
<dbReference type="VEuPathDB" id="FungiDB:PV10_04455"/>
<sequence length="1592" mass="181961">MDEPGEAEAEAHPGPSTSPQIKDDAETLTFREFTLNNNKLLSAPKQKKTKTEIALGDQGTIAYISEDGELVMMMKYLEVGTSGMVTASTATSEDELSEVLADQLDTTRAPMGLWPEYSAEHRPVQFVHDRWPRISFTLPDIVSFTVQWIVQDGCIFQQYIVESHAEEELIAVCFRVHMNINLLPTSHFRIPYGAYKLDPKPLEPHPNRLSVQRKVVAEPNSDSKPPCLGIGELVLSFALFEDGKALKTNFGPDNSFEYWLELGKNQKRELMAKYHLGAKESKIEPAIDIQTYFDVSEFLKRESELYGTWRRNPNLECHFILRRTLEHILSVCAVPMARDGEKSELIAITDGEMLDPMHLMSSPFRFLTRMSQLLRDDTEHDIADKKLKDYLQARIKKTCIGALKWCFEYTDVETNDGGWSSGYYLITGKKAPGEPGQSHLILEFIEALHELIRAFPEEQTFVVDKLQQKHVIGWLTKLHKERHISSGIWFNKEKNHLIDWYDHDYNDSNEINFPYFKLKTLICLWRSLRFLQKVCETRKSESTMTKGVSGVPKSAESTQKSNLPTTILDTDARSISSQIGDGTHSKVKDTVVPDLLDELNKKMHEPMQNDRRKEINNCLRILDPVDIRSRIIDRFTFVPQISKSKLDPRADKDTMIAVCRSARSVRTRFHFHQDDCRLFEAVAWGFFHDKSGALLPAWERTLKAQDKIDTGWDSPARYVIAISQIDYELSDIQSNAVAESGKDLVDARDDALSGGNQKGLPQLAPEQDQGSTGTSTDAMLLKEKARREELRRVLLGLALSSGLFAHCLDDSGMPDREIYPFRPGRRYETAYYLLASDFKGRLPKIERIIMSSSDKVEAETDDKQTTSGIKVEISEEKLKARRRIRKARDSTTSQILEAGRGRIVKYDETDWLYKELPCFRGEDKMDIRDEKSPLSDEMLPSVLRAELKALRKSTATNTEENKTPWEGSVKTFVIDVKRNMNGKPVSNPIDMWNPSTMWNHSGLDDFLRRERTRRAAKKRLIILPSPTKCSLLLVYAHCPISEQSSMARFLDRHEKFSNVATKVTSRLANMWMTELHLSFLKLLPLSESDQEDTSGNKFVQHPLIHRLNGQSKAHFLYRATRSFRTVGDMYDKSWTCWILCANPGETGSSQSNHGHFPSHPEGPWGEWINPVLEKTEFHSQRKVFEIRLFTKFAKQALANTDEALRTVDEYMKDQVVNFPAGMSTSSFVTGNKRNLKMYSQLIIVLRELQRNSEAINNTTKDWGLEFSEKPRWTESDEAKYGSKLGQEYERNRRAIEDLAEQKENIKARITEVELAQERAMSEFSVNLAISQNRTDAHVQLFTYATVVFLPLGFSSSLFSMGGPPSKPTILAFVVTVVVVGVVTAMSLMNAQIIAWVVTRPLKFFINSTQGKMEKSRGSFWKSKVDALKRRRDGYLQTHILEKGAENDQAKNSQVPRPEEEETRPTKLWYVGFWFWYIGQPIWFIGRLIWYIGLIVSWWLSLLARRIWLWLRKSWYYFVISLSRGQDKKGKNNDDNGSPSAAEASESTDSAAFTQKNDLETQVETKVPSNNSGVPQSTRPQKESDLEAQVLVD</sequence>
<keyword evidence="5" id="KW-1185">Reference proteome</keyword>
<dbReference type="GeneID" id="27322300"/>
<feature type="coiled-coil region" evidence="1">
    <location>
        <begin position="1288"/>
        <end position="1318"/>
    </location>
</feature>
<evidence type="ECO:0000313" key="5">
    <source>
        <dbReference type="Proteomes" id="UP000054302"/>
    </source>
</evidence>
<feature type="region of interest" description="Disordered" evidence="2">
    <location>
        <begin position="1"/>
        <end position="22"/>
    </location>
</feature>
<evidence type="ECO:0000256" key="3">
    <source>
        <dbReference type="SAM" id="Phobius"/>
    </source>
</evidence>
<feature type="region of interest" description="Disordered" evidence="2">
    <location>
        <begin position="1525"/>
        <end position="1592"/>
    </location>
</feature>
<feature type="compositionally biased region" description="Polar residues" evidence="2">
    <location>
        <begin position="1552"/>
        <end position="1578"/>
    </location>
</feature>
<organism evidence="4 5">
    <name type="scientific">Exophiala mesophila</name>
    <name type="common">Black yeast-like fungus</name>
    <dbReference type="NCBI Taxonomy" id="212818"/>
    <lineage>
        <taxon>Eukaryota</taxon>
        <taxon>Fungi</taxon>
        <taxon>Dikarya</taxon>
        <taxon>Ascomycota</taxon>
        <taxon>Pezizomycotina</taxon>
        <taxon>Eurotiomycetes</taxon>
        <taxon>Chaetothyriomycetidae</taxon>
        <taxon>Chaetothyriales</taxon>
        <taxon>Herpotrichiellaceae</taxon>
        <taxon>Exophiala</taxon>
    </lineage>
</organism>